<name>A0A955L1M9_9BACT</name>
<reference evidence="1" key="1">
    <citation type="submission" date="2020-04" db="EMBL/GenBank/DDBJ databases">
        <authorList>
            <person name="Zhang T."/>
        </authorList>
    </citation>
    <scope>NUCLEOTIDE SEQUENCE</scope>
    <source>
        <strain evidence="1">HKST-UBA13</strain>
    </source>
</reference>
<dbReference type="EMBL" id="JAGQLJ010000040">
    <property type="protein sequence ID" value="MCA9381005.1"/>
    <property type="molecule type" value="Genomic_DNA"/>
</dbReference>
<protein>
    <submittedName>
        <fullName evidence="1">Uncharacterized protein</fullName>
    </submittedName>
</protein>
<gene>
    <name evidence="1" type="ORF">KC678_01965</name>
</gene>
<sequence>MIVIGRKQVEAAYIIANLGFNPEGSHTPIYNVSKTRLLDFLENVPINEEIANGLREADPRATVVIFNRRNWNNVKFIEATGLIGINGGTRDDENQLKKEFTHTFGVVPSLIRYLYASYYIRESKPLINLTPVTLSSVILNSIILSNRFQHP</sequence>
<comment type="caution">
    <text evidence="1">The sequence shown here is derived from an EMBL/GenBank/DDBJ whole genome shotgun (WGS) entry which is preliminary data.</text>
</comment>
<proteinExistence type="predicted"/>
<dbReference type="AlphaFoldDB" id="A0A955L1M9"/>
<reference evidence="1" key="2">
    <citation type="journal article" date="2021" name="Microbiome">
        <title>Successional dynamics and alternative stable states in a saline activated sludge microbial community over 9 years.</title>
        <authorList>
            <person name="Wang Y."/>
            <person name="Ye J."/>
            <person name="Ju F."/>
            <person name="Liu L."/>
            <person name="Boyd J.A."/>
            <person name="Deng Y."/>
            <person name="Parks D.H."/>
            <person name="Jiang X."/>
            <person name="Yin X."/>
            <person name="Woodcroft B.J."/>
            <person name="Tyson G.W."/>
            <person name="Hugenholtz P."/>
            <person name="Polz M.F."/>
            <person name="Zhang T."/>
        </authorList>
    </citation>
    <scope>NUCLEOTIDE SEQUENCE</scope>
    <source>
        <strain evidence="1">HKST-UBA13</strain>
    </source>
</reference>
<evidence type="ECO:0000313" key="2">
    <source>
        <dbReference type="Proteomes" id="UP000775877"/>
    </source>
</evidence>
<accession>A0A955L1M9</accession>
<organism evidence="1 2">
    <name type="scientific">Candidatus Dojkabacteria bacterium</name>
    <dbReference type="NCBI Taxonomy" id="2099670"/>
    <lineage>
        <taxon>Bacteria</taxon>
        <taxon>Candidatus Dojkabacteria</taxon>
    </lineage>
</organism>
<dbReference type="Proteomes" id="UP000775877">
    <property type="component" value="Unassembled WGS sequence"/>
</dbReference>
<evidence type="ECO:0000313" key="1">
    <source>
        <dbReference type="EMBL" id="MCA9381005.1"/>
    </source>
</evidence>